<comment type="function">
    <text evidence="4">Required for high-level post-exponential phase expression of a series of secreted proteins.</text>
</comment>
<dbReference type="PROSITE" id="PS50930">
    <property type="entry name" value="HTH_LYTTR"/>
    <property type="match status" value="1"/>
</dbReference>
<dbReference type="EMBL" id="JAHBFI010000014">
    <property type="protein sequence ID" value="MBZ5962709.1"/>
    <property type="molecule type" value="Genomic_DNA"/>
</dbReference>
<evidence type="ECO:0000313" key="9">
    <source>
        <dbReference type="Proteomes" id="UP000752647"/>
    </source>
</evidence>
<gene>
    <name evidence="8" type="ORF">KIJ12_06060</name>
</gene>
<dbReference type="Gene3D" id="3.40.50.2300">
    <property type="match status" value="1"/>
</dbReference>
<keyword evidence="2" id="KW-0902">Two-component regulatory system</keyword>
<feature type="domain" description="HTH LytTR-type" evidence="7">
    <location>
        <begin position="133"/>
        <end position="233"/>
    </location>
</feature>
<sequence>MNYYLLEDNLVQQRRIQQIIENCQVFDQPTSLLEALKADKLAKVILLDLEIRTVDNVGLNVAKMIRQFDTMSQIIIVTTHSEMLEQGLKYHISMIDFIDKAQSETLFTKRLLSAVTEAEQQIRQQSGTQSEFITLPNGKKSESINLNDIIYMTSSQSQSHRLTVCCEQKNIQVRTTVKSLPKLHQNFMQIHAAYVVNKSKVVAFDAHTNTVQLNNGVLLPCARKYLKSMRQLF</sequence>
<dbReference type="PROSITE" id="PS50110">
    <property type="entry name" value="RESPONSE_REGULATORY"/>
    <property type="match status" value="1"/>
</dbReference>
<evidence type="ECO:0000256" key="4">
    <source>
        <dbReference type="ARBA" id="ARBA00037164"/>
    </source>
</evidence>
<dbReference type="GeneID" id="34301718"/>
<accession>A0A9Q3SZ46</accession>
<evidence type="ECO:0000256" key="3">
    <source>
        <dbReference type="ARBA" id="ARBA00023159"/>
    </source>
</evidence>
<keyword evidence="3" id="KW-0010">Activator</keyword>
<proteinExistence type="predicted"/>
<evidence type="ECO:0000256" key="5">
    <source>
        <dbReference type="PROSITE-ProRule" id="PRU00169"/>
    </source>
</evidence>
<evidence type="ECO:0000256" key="1">
    <source>
        <dbReference type="ARBA" id="ARBA00022490"/>
    </source>
</evidence>
<dbReference type="GO" id="GO:0000156">
    <property type="term" value="F:phosphorelay response regulator activity"/>
    <property type="evidence" value="ECO:0007669"/>
    <property type="project" value="InterPro"/>
</dbReference>
<reference evidence="8" key="1">
    <citation type="submission" date="2021-05" db="EMBL/GenBank/DDBJ databases">
        <title>Pangenome of Leuconostoc gelidum warrants species status for Leuconostoc gelidum subsp. gasicomitatum.</title>
        <authorList>
            <person name="Johansson P."/>
            <person name="Sade E."/>
            <person name="Hultman J."/>
            <person name="Auvinen P."/>
            <person name="Bjorkroth J."/>
        </authorList>
    </citation>
    <scope>NUCLEOTIDE SEQUENCE</scope>
    <source>
        <strain evidence="8">A.21.4</strain>
    </source>
</reference>
<dbReference type="SUPFAM" id="SSF52172">
    <property type="entry name" value="CheY-like"/>
    <property type="match status" value="1"/>
</dbReference>
<dbReference type="InterPro" id="IPR011006">
    <property type="entry name" value="CheY-like_superfamily"/>
</dbReference>
<comment type="caution">
    <text evidence="8">The sequence shown here is derived from an EMBL/GenBank/DDBJ whole genome shotgun (WGS) entry which is preliminary data.</text>
</comment>
<dbReference type="OMA" id="MNYYLLE"/>
<dbReference type="InterPro" id="IPR046947">
    <property type="entry name" value="LytR-like"/>
</dbReference>
<dbReference type="InterPro" id="IPR001789">
    <property type="entry name" value="Sig_transdc_resp-reg_receiver"/>
</dbReference>
<feature type="domain" description="Response regulatory" evidence="6">
    <location>
        <begin position="2"/>
        <end position="115"/>
    </location>
</feature>
<evidence type="ECO:0000313" key="8">
    <source>
        <dbReference type="EMBL" id="MBZ5962709.1"/>
    </source>
</evidence>
<evidence type="ECO:0000259" key="6">
    <source>
        <dbReference type="PROSITE" id="PS50110"/>
    </source>
</evidence>
<dbReference type="Proteomes" id="UP000752647">
    <property type="component" value="Unassembled WGS sequence"/>
</dbReference>
<protein>
    <submittedName>
        <fullName evidence="8">Response regulator transcription factor</fullName>
    </submittedName>
</protein>
<dbReference type="Pfam" id="PF00072">
    <property type="entry name" value="Response_reg"/>
    <property type="match status" value="1"/>
</dbReference>
<dbReference type="InterPro" id="IPR007492">
    <property type="entry name" value="LytTR_DNA-bd_dom"/>
</dbReference>
<organism evidence="8 9">
    <name type="scientific">Leuconostoc gasicomitatum</name>
    <dbReference type="NCBI Taxonomy" id="115778"/>
    <lineage>
        <taxon>Bacteria</taxon>
        <taxon>Bacillati</taxon>
        <taxon>Bacillota</taxon>
        <taxon>Bacilli</taxon>
        <taxon>Lactobacillales</taxon>
        <taxon>Lactobacillaceae</taxon>
        <taxon>Leuconostoc</taxon>
        <taxon>Leuconostoc gelidum group</taxon>
    </lineage>
</organism>
<dbReference type="PANTHER" id="PTHR37299">
    <property type="entry name" value="TRANSCRIPTIONAL REGULATOR-RELATED"/>
    <property type="match status" value="1"/>
</dbReference>
<keyword evidence="1" id="KW-0963">Cytoplasm</keyword>
<dbReference type="AlphaFoldDB" id="A0A9Q3SZ46"/>
<name>A0A9Q3SZ46_9LACO</name>
<dbReference type="Gene3D" id="2.40.50.1020">
    <property type="entry name" value="LytTr DNA-binding domain"/>
    <property type="match status" value="1"/>
</dbReference>
<keyword evidence="5" id="KW-0597">Phosphoprotein</keyword>
<evidence type="ECO:0000259" key="7">
    <source>
        <dbReference type="PROSITE" id="PS50930"/>
    </source>
</evidence>
<dbReference type="PANTHER" id="PTHR37299:SF3">
    <property type="entry name" value="STAGE 0 SPORULATION PROTEIN A HOMOLOG"/>
    <property type="match status" value="1"/>
</dbReference>
<feature type="modified residue" description="4-aspartylphosphate" evidence="5">
    <location>
        <position position="48"/>
    </location>
</feature>
<dbReference type="RefSeq" id="WP_013231134.1">
    <property type="nucleotide sequence ID" value="NZ_BPKT01000002.1"/>
</dbReference>
<evidence type="ECO:0000256" key="2">
    <source>
        <dbReference type="ARBA" id="ARBA00023012"/>
    </source>
</evidence>
<dbReference type="SMART" id="SM00850">
    <property type="entry name" value="LytTR"/>
    <property type="match status" value="1"/>
</dbReference>
<dbReference type="GO" id="GO:0003677">
    <property type="term" value="F:DNA binding"/>
    <property type="evidence" value="ECO:0007669"/>
    <property type="project" value="InterPro"/>
</dbReference>
<dbReference type="Pfam" id="PF04397">
    <property type="entry name" value="LytTR"/>
    <property type="match status" value="1"/>
</dbReference>